<organism evidence="2 4">
    <name type="scientific">Puccinia coronata f. sp. avenae</name>
    <dbReference type="NCBI Taxonomy" id="200324"/>
    <lineage>
        <taxon>Eukaryota</taxon>
        <taxon>Fungi</taxon>
        <taxon>Dikarya</taxon>
        <taxon>Basidiomycota</taxon>
        <taxon>Pucciniomycotina</taxon>
        <taxon>Pucciniomycetes</taxon>
        <taxon>Pucciniales</taxon>
        <taxon>Pucciniaceae</taxon>
        <taxon>Puccinia</taxon>
    </lineage>
</organism>
<protein>
    <submittedName>
        <fullName evidence="2">Uncharacterized protein</fullName>
    </submittedName>
</protein>
<dbReference type="EMBL" id="PGCI01001331">
    <property type="protein sequence ID" value="PLW05515.1"/>
    <property type="molecule type" value="Genomic_DNA"/>
</dbReference>
<evidence type="ECO:0000256" key="1">
    <source>
        <dbReference type="SAM" id="Coils"/>
    </source>
</evidence>
<name>A0A2N5RWY9_9BASI</name>
<reference evidence="2 4" key="1">
    <citation type="submission" date="2017-11" db="EMBL/GenBank/DDBJ databases">
        <title>De novo assembly and phasing of dikaryotic genomes from two isolates of Puccinia coronata f. sp. avenae, the causal agent of oat crown rust.</title>
        <authorList>
            <person name="Miller M.E."/>
            <person name="Zhang Y."/>
            <person name="Omidvar V."/>
            <person name="Sperschneider J."/>
            <person name="Schwessinger B."/>
            <person name="Raley C."/>
            <person name="Palmer J.M."/>
            <person name="Garnica D."/>
            <person name="Upadhyaya N."/>
            <person name="Rathjen J."/>
            <person name="Taylor J.M."/>
            <person name="Park R.F."/>
            <person name="Dodds P.N."/>
            <person name="Hirsch C.D."/>
            <person name="Kianian S.F."/>
            <person name="Figueroa M."/>
        </authorList>
    </citation>
    <scope>NUCLEOTIDE SEQUENCE [LARGE SCALE GENOMIC DNA]</scope>
    <source>
        <strain evidence="2">12SD80</strain>
    </source>
</reference>
<comment type="caution">
    <text evidence="2">The sequence shown here is derived from an EMBL/GenBank/DDBJ whole genome shotgun (WGS) entry which is preliminary data.</text>
</comment>
<evidence type="ECO:0000313" key="2">
    <source>
        <dbReference type="EMBL" id="PLW05515.1"/>
    </source>
</evidence>
<dbReference type="EMBL" id="PGCI01000234">
    <property type="protein sequence ID" value="PLW32833.1"/>
    <property type="molecule type" value="Genomic_DNA"/>
</dbReference>
<evidence type="ECO:0000313" key="4">
    <source>
        <dbReference type="Proteomes" id="UP000235392"/>
    </source>
</evidence>
<sequence length="312" mass="36107">MPFFNTIISFLTSSSFSWLISNKIKQFFNPTIYSFMEDVSNSDIVILILATLTLWYLSCIVKDLIAWFRFVYDGMKKKSETSQSVSPDYVEPPRLKNLGIFDSLITFSQPNINDYNPAHYKSMIEACGDPKFPSGIDSELLCAALRKTCDLTRGVNDKLEQIAITGFHTMLMFAFEGDEDNDSRTESDRIEKQLTNLLRLIQSTELLNEELSKEMQQLNTDLRHVLLVMDKIHGSAKFSGRFQVKLFFGEFDIFLDNKSAEYWRRELKLYSCNVQFTKIVNRCAGNPRRYLQHSVKQALDQLLQIKNKCIDE</sequence>
<feature type="coiled-coil region" evidence="1">
    <location>
        <begin position="194"/>
        <end position="228"/>
    </location>
</feature>
<proteinExistence type="predicted"/>
<dbReference type="AlphaFoldDB" id="A0A2N5RWY9"/>
<evidence type="ECO:0000313" key="3">
    <source>
        <dbReference type="EMBL" id="PLW32833.1"/>
    </source>
</evidence>
<keyword evidence="1" id="KW-0175">Coiled coil</keyword>
<accession>A0A2N5RWY9</accession>
<dbReference type="Proteomes" id="UP000235392">
    <property type="component" value="Unassembled WGS sequence"/>
</dbReference>
<gene>
    <name evidence="3" type="ORF">PCASD_13944</name>
    <name evidence="2" type="ORF">PCASD_24100</name>
</gene>